<comment type="caution">
    <text evidence="2">The sequence shown here is derived from an EMBL/GenBank/DDBJ whole genome shotgun (WGS) entry which is preliminary data.</text>
</comment>
<dbReference type="RefSeq" id="WP_189018034.1">
    <property type="nucleotide sequence ID" value="NZ_BMHE01000042.1"/>
</dbReference>
<evidence type="ECO:0000313" key="2">
    <source>
        <dbReference type="EMBL" id="GGA02494.1"/>
    </source>
</evidence>
<protein>
    <recommendedName>
        <fullName evidence="1">N-acetyltransferase domain-containing protein</fullName>
    </recommendedName>
</protein>
<sequence>MNEPLSKLFMHKESLADLSALELLPGYSLRHFEPGDEAVWEHIIERSFEKRITFEEKIGGSPYFQMARVQFICRGSEPVATATAWEREETGEDSGYLHMVGALPEYAGQGLGRAVTLAALHKMRSECRSSATLKTDDFRLAAIQVYWRLGFRPTYLGEDHEQRWTHIMGFIQK</sequence>
<gene>
    <name evidence="2" type="ORF">GCM10008018_55750</name>
</gene>
<accession>A0ABQ1F7Y9</accession>
<dbReference type="InterPro" id="IPR016181">
    <property type="entry name" value="Acyl_CoA_acyltransferase"/>
</dbReference>
<keyword evidence="3" id="KW-1185">Reference proteome</keyword>
<reference evidence="3" key="1">
    <citation type="journal article" date="2019" name="Int. J. Syst. Evol. Microbiol.">
        <title>The Global Catalogue of Microorganisms (GCM) 10K type strain sequencing project: providing services to taxonomists for standard genome sequencing and annotation.</title>
        <authorList>
            <consortium name="The Broad Institute Genomics Platform"/>
            <consortium name="The Broad Institute Genome Sequencing Center for Infectious Disease"/>
            <person name="Wu L."/>
            <person name="Ma J."/>
        </authorList>
    </citation>
    <scope>NUCLEOTIDE SEQUENCE [LARGE SCALE GENOMIC DNA]</scope>
    <source>
        <strain evidence="3">CGMCC 1.15043</strain>
    </source>
</reference>
<evidence type="ECO:0000313" key="3">
    <source>
        <dbReference type="Proteomes" id="UP000615455"/>
    </source>
</evidence>
<dbReference type="PROSITE" id="PS51186">
    <property type="entry name" value="GNAT"/>
    <property type="match status" value="1"/>
</dbReference>
<dbReference type="Pfam" id="PF00583">
    <property type="entry name" value="Acetyltransf_1"/>
    <property type="match status" value="1"/>
</dbReference>
<dbReference type="CDD" id="cd04301">
    <property type="entry name" value="NAT_SF"/>
    <property type="match status" value="1"/>
</dbReference>
<dbReference type="Proteomes" id="UP000615455">
    <property type="component" value="Unassembled WGS sequence"/>
</dbReference>
<feature type="domain" description="N-acetyltransferase" evidence="1">
    <location>
        <begin position="27"/>
        <end position="169"/>
    </location>
</feature>
<proteinExistence type="predicted"/>
<evidence type="ECO:0000259" key="1">
    <source>
        <dbReference type="PROSITE" id="PS51186"/>
    </source>
</evidence>
<dbReference type="Gene3D" id="3.40.630.30">
    <property type="match status" value="1"/>
</dbReference>
<dbReference type="EMBL" id="BMHE01000042">
    <property type="protein sequence ID" value="GGA02494.1"/>
    <property type="molecule type" value="Genomic_DNA"/>
</dbReference>
<dbReference type="SUPFAM" id="SSF55729">
    <property type="entry name" value="Acyl-CoA N-acyltransferases (Nat)"/>
    <property type="match status" value="1"/>
</dbReference>
<organism evidence="2 3">
    <name type="scientific">Paenibacillus marchantiophytorum</name>
    <dbReference type="NCBI Taxonomy" id="1619310"/>
    <lineage>
        <taxon>Bacteria</taxon>
        <taxon>Bacillati</taxon>
        <taxon>Bacillota</taxon>
        <taxon>Bacilli</taxon>
        <taxon>Bacillales</taxon>
        <taxon>Paenibacillaceae</taxon>
        <taxon>Paenibacillus</taxon>
    </lineage>
</organism>
<dbReference type="InterPro" id="IPR000182">
    <property type="entry name" value="GNAT_dom"/>
</dbReference>
<name>A0ABQ1F7Y9_9BACL</name>